<evidence type="ECO:0000313" key="4">
    <source>
        <dbReference type="EMBL" id="AAS48461.1"/>
    </source>
</evidence>
<organism evidence="4">
    <name type="scientific">Gerbera hybrida</name>
    <name type="common">Daisy</name>
    <dbReference type="NCBI Taxonomy" id="18101"/>
    <lineage>
        <taxon>Eukaryota</taxon>
        <taxon>Viridiplantae</taxon>
        <taxon>Streptophyta</taxon>
        <taxon>Embryophyta</taxon>
        <taxon>Tracheophyta</taxon>
        <taxon>Spermatophyta</taxon>
        <taxon>Magnoliopsida</taxon>
        <taxon>eudicotyledons</taxon>
        <taxon>Gunneridae</taxon>
        <taxon>Pentapetalae</taxon>
        <taxon>asterids</taxon>
        <taxon>campanulids</taxon>
        <taxon>Asterales</taxon>
        <taxon>Asteraceae</taxon>
        <taxon>Mutisioideae</taxon>
        <taxon>Mutisieae</taxon>
        <taxon>Gerbera</taxon>
    </lineage>
</organism>
<dbReference type="InterPro" id="IPR003854">
    <property type="entry name" value="GASA"/>
</dbReference>
<accession>Q6Q766</accession>
<reference evidence="4" key="1">
    <citation type="submission" date="2004-02" db="EMBL/GenBank/DDBJ databases">
        <authorList>
            <person name="Peng J."/>
            <person name="Wang X."/>
        </authorList>
    </citation>
    <scope>NUCLEOTIDE SEQUENCE</scope>
</reference>
<feature type="compositionally biased region" description="Pro residues" evidence="2">
    <location>
        <begin position="30"/>
        <end position="86"/>
    </location>
</feature>
<dbReference type="PANTHER" id="PTHR23201">
    <property type="entry name" value="EXTENSIN, PROLINE-RICH PROTEIN"/>
    <property type="match status" value="1"/>
</dbReference>
<keyword evidence="3" id="KW-0732">Signal</keyword>
<feature type="signal peptide" evidence="3">
    <location>
        <begin position="1"/>
        <end position="19"/>
    </location>
</feature>
<sequence length="150" mass="15892">MKSHLFLLASFLLATTCAAYVAKPPVPAKTAPPPPVLKAPPPPVAKPPTTSPPVAKPPTTAPPVAKPPTTAPPVVKPPPATPPTPPRNTKECYPLCVVRCKLHSRQNVCLRACVTCCDRCKCVPPGHYGNKEVCKCWANMKTHGGRPKCP</sequence>
<protein>
    <submittedName>
        <fullName evidence="4">GASA-like protein</fullName>
    </submittedName>
</protein>
<dbReference type="Pfam" id="PF02704">
    <property type="entry name" value="GASA"/>
    <property type="match status" value="1"/>
</dbReference>
<proteinExistence type="evidence at transcript level"/>
<evidence type="ECO:0000256" key="1">
    <source>
        <dbReference type="ARBA" id="ARBA00010582"/>
    </source>
</evidence>
<dbReference type="PANTHER" id="PTHR23201:SF53">
    <property type="entry name" value="GIBBERELLIN-REGULATED PROTEIN 14"/>
    <property type="match status" value="1"/>
</dbReference>
<evidence type="ECO:0000256" key="2">
    <source>
        <dbReference type="SAM" id="MobiDB-lite"/>
    </source>
</evidence>
<feature type="region of interest" description="Disordered" evidence="2">
    <location>
        <begin position="30"/>
        <end position="89"/>
    </location>
</feature>
<comment type="similarity">
    <text evidence="1">Belongs to the GASA family.</text>
</comment>
<feature type="chain" id="PRO_5004278752" evidence="3">
    <location>
        <begin position="20"/>
        <end position="150"/>
    </location>
</feature>
<name>Q6Q766_GERHY</name>
<evidence type="ECO:0000256" key="3">
    <source>
        <dbReference type="SAM" id="SignalP"/>
    </source>
</evidence>
<dbReference type="EMBL" id="AY555266">
    <property type="protein sequence ID" value="AAS48461.1"/>
    <property type="molecule type" value="mRNA"/>
</dbReference>
<dbReference type="AlphaFoldDB" id="Q6Q766"/>
<dbReference type="PRINTS" id="PR01217">
    <property type="entry name" value="PRICHEXTENSN"/>
</dbReference>